<organism evidence="1 2">
    <name type="scientific">Gossypium tomentosum</name>
    <name type="common">Hawaiian cotton</name>
    <name type="synonym">Gossypium sandvicense</name>
    <dbReference type="NCBI Taxonomy" id="34277"/>
    <lineage>
        <taxon>Eukaryota</taxon>
        <taxon>Viridiplantae</taxon>
        <taxon>Streptophyta</taxon>
        <taxon>Embryophyta</taxon>
        <taxon>Tracheophyta</taxon>
        <taxon>Spermatophyta</taxon>
        <taxon>Magnoliopsida</taxon>
        <taxon>eudicotyledons</taxon>
        <taxon>Gunneridae</taxon>
        <taxon>Pentapetalae</taxon>
        <taxon>rosids</taxon>
        <taxon>malvids</taxon>
        <taxon>Malvales</taxon>
        <taxon>Malvaceae</taxon>
        <taxon>Malvoideae</taxon>
        <taxon>Gossypium</taxon>
    </lineage>
</organism>
<accession>A0A5D2NUD0</accession>
<sequence>MKETVGREWITITQIPKLFMNFQKTKHRPMETYFVSYSLNEQLHWRVSFLLKEHATEVY</sequence>
<dbReference type="AlphaFoldDB" id="A0A5D2NUD0"/>
<evidence type="ECO:0000313" key="2">
    <source>
        <dbReference type="Proteomes" id="UP000322667"/>
    </source>
</evidence>
<keyword evidence="2" id="KW-1185">Reference proteome</keyword>
<evidence type="ECO:0000313" key="1">
    <source>
        <dbReference type="EMBL" id="TYI07176.1"/>
    </source>
</evidence>
<name>A0A5D2NUD0_GOSTO</name>
<gene>
    <name evidence="1" type="ORF">ES332_A10G209300v1</name>
</gene>
<proteinExistence type="predicted"/>
<protein>
    <submittedName>
        <fullName evidence="1">Uncharacterized protein</fullName>
    </submittedName>
</protein>
<reference evidence="1 2" key="1">
    <citation type="submission" date="2019-07" db="EMBL/GenBank/DDBJ databases">
        <title>WGS assembly of Gossypium tomentosum.</title>
        <authorList>
            <person name="Chen Z.J."/>
            <person name="Sreedasyam A."/>
            <person name="Ando A."/>
            <person name="Song Q."/>
            <person name="De L."/>
            <person name="Hulse-Kemp A."/>
            <person name="Ding M."/>
            <person name="Ye W."/>
            <person name="Kirkbride R."/>
            <person name="Jenkins J."/>
            <person name="Plott C."/>
            <person name="Lovell J."/>
            <person name="Lin Y.-M."/>
            <person name="Vaughn R."/>
            <person name="Liu B."/>
            <person name="Li W."/>
            <person name="Simpson S."/>
            <person name="Scheffler B."/>
            <person name="Saski C."/>
            <person name="Grover C."/>
            <person name="Hu G."/>
            <person name="Conover J."/>
            <person name="Carlson J."/>
            <person name="Shu S."/>
            <person name="Boston L."/>
            <person name="Williams M."/>
            <person name="Peterson D."/>
            <person name="Mcgee K."/>
            <person name="Jones D."/>
            <person name="Wendel J."/>
            <person name="Stelly D."/>
            <person name="Grimwood J."/>
            <person name="Schmutz J."/>
        </authorList>
    </citation>
    <scope>NUCLEOTIDE SEQUENCE [LARGE SCALE GENOMIC DNA]</scope>
    <source>
        <strain evidence="1">7179.01</strain>
    </source>
</reference>
<dbReference type="Proteomes" id="UP000322667">
    <property type="component" value="Chromosome A10"/>
</dbReference>
<dbReference type="EMBL" id="CM017619">
    <property type="protein sequence ID" value="TYI07176.1"/>
    <property type="molecule type" value="Genomic_DNA"/>
</dbReference>